<evidence type="ECO:0000313" key="11">
    <source>
        <dbReference type="Proteomes" id="UP001497472"/>
    </source>
</evidence>
<dbReference type="PANTHER" id="PTHR23253">
    <property type="entry name" value="EUKARYOTIC TRANSLATION INITIATION FACTOR 4 GAMMA"/>
    <property type="match status" value="1"/>
</dbReference>
<dbReference type="Gene3D" id="1.25.40.180">
    <property type="match status" value="3"/>
</dbReference>
<sequence>MVVSPLFWEWFNVWLAQFLKNLYHELKMVAIRGGNSTLGNVPRGCGFVSRQPTIEVSQNLSMPHAVPPNVSHRHHQNHAGHMPNLMNHSNHMSHVNQPVHANHHEHHNQKSVNVNHGNFHSGYGQGSGHSVNGHTSAGFSHANMQPMHHHNQMGGHKMQYVQKSPRHSNASRPSQYRPYSYPRASTPHMPIPGAGAECYHPAGGAGPAYMPSGSTGAPIQGMRAQSTPQPSAPPQPEMPKNNMGAHNYVSPPNATQSARPQYPNFQYRAAQHTTRPASHARQQQPYIPAAGATAGGPVMYHPTLLFQTAHMQIPQSYQPRSTTPGFYPYMPYVYTNTNPGHSSPLTYPPDFYNGQAVAANGARTTQGPLVPQPAAQHQPQPQPHMTISGVRQGPAKRMSHRVRIVDPVTQLDVVLEDIFANDSQYISAESSERQTPQAQDNSASIVEEFTRLVSEAANQATSCETGKTNYVPKCNEVPAATAGASQPQANAINSNNNNEIVKSEIIDSKQIGTDAETDPPIVSAISDSPVIVPKLTSNKLQKGVESPIVDKNPKAKKPHVPQNETDKQSELSQAETVATLPPQPQRIREPRERAKPHEDKEKPAQEEPKPNGPETALISSIESQPEIETHSQISEIDIAVKETVFKEATIETEPQVSVETEPVVNSETTFPDKQAPTATQLLSSIEKVAKEQEATIPDLTEEEKSASQAQAKLTQSIVSAARNNPDSKMKDINLNNTMQDSDTDNGNVSKVDNVKEDMNKNEKSMKNVKNKKNKNASTELPKSVESNAMETYENGKDETDRTCASDSKEIDSEQPLTPKEEAAPVFVPKHKYSDDQWSPLNRSGEKKYDIRLLMQIKDDPMSRNKPNAPLLETCNILRTAPMQDPMLVFNQIQRPLNDAVFPNFLKNSSSGNMRAPIMRDNKKDGRSVGNPTGKGSMKLNSPSSGSGGRNIFISLREEVKLNETKDAWKPARLKKETLDEQELKTQELYKKFRGILNKLTPQKFDTLIDKVKTLEIDTQERLDGVIDLVFQKAIDEPNFSEAYAAMCNKLSTHRVPVANSHDNACVNFRAMIISKCQSQFVKEETDENVIKIRAEIAECNDQAKKKELHLQLEEQQRRVRMRSVGNVRFIGELYKLKMLTAKIMVFCMTHLIEKLEEEKLECLCKLLTTIGEQVESEVREQLEAIFKRMQDIVNDRKNKISSRVRFMIQDVIELRRRKWVAKNVIDSQPKMMDQIQKEAEQHQRHIELMNSSMGGGGGGGFRREEGGGRKRGGEGRRQGGGGNFVDNTWKTTSTRSSYVVDTTKLKGVTPQKNLSSIKLAPHQSAWNQGSGTKVTQQAIPPMTNPFGMLENVQADPTSLRNSKDLAPAAYTHSKSIERSTFSSRPDFHSGGRSGSTVAARSNSGTRSPSVTPAEPIAPRPKTPAANVQQEPLPADKQKLVKQIVELCLMNPNDDEMVEEIKLFSPQHHAAIITEILNIALEKNAKEIGLLVKSAMHVVNSGAISPDNFMAGVSEILECAADLYIDIPMLYEYLGKFIAPHIEKKNVTLEQVYKSSKSVISVNHGHLLLRAVLKDLKDSMGPTFTKSKWHESGLKFSQWMNADMVSKWLSDNHFEFLDGSVNIHEDDTKRIMTPNETQNKLLQLMNSDESCDCLRGWVKDNIGASTSEEWFLRCLTQAICEHALFGPERSPAAHFNHDRMNKYSPLIGDYAESQAPREASCLFGIQQLIHRLEHPQGLTLEIFQYLHEQYIISVEGFIAWETSEKEPEGKAVMLKALTSFFTNIREADNEDSCSEA</sequence>
<dbReference type="Pfam" id="PF02854">
    <property type="entry name" value="MIF4G"/>
    <property type="match status" value="1"/>
</dbReference>
<dbReference type="GO" id="GO:0003743">
    <property type="term" value="F:translation initiation factor activity"/>
    <property type="evidence" value="ECO:0007669"/>
    <property type="project" value="UniProtKB-KW"/>
</dbReference>
<dbReference type="FunFam" id="1.25.40.180:FF:000042">
    <property type="entry name" value="Eukaryotic translation initiation factor 4 gamma"/>
    <property type="match status" value="1"/>
</dbReference>
<feature type="region of interest" description="Disordered" evidence="7">
    <location>
        <begin position="542"/>
        <end position="633"/>
    </location>
</feature>
<feature type="region of interest" description="Disordered" evidence="7">
    <location>
        <begin position="699"/>
        <end position="824"/>
    </location>
</feature>
<dbReference type="PANTHER" id="PTHR23253:SF78">
    <property type="entry name" value="EUKARYOTIC TRANSLATION INITIATION FACTOR 4G1, ISOFORM B-RELATED"/>
    <property type="match status" value="1"/>
</dbReference>
<feature type="region of interest" description="Disordered" evidence="7">
    <location>
        <begin position="209"/>
        <end position="260"/>
    </location>
</feature>
<dbReference type="PROSITE" id="PS51363">
    <property type="entry name" value="W2"/>
    <property type="match status" value="1"/>
</dbReference>
<dbReference type="EMBL" id="CAVLEF010000279">
    <property type="protein sequence ID" value="CAK1554990.1"/>
    <property type="molecule type" value="Genomic_DNA"/>
</dbReference>
<feature type="compositionally biased region" description="Basic and acidic residues" evidence="7">
    <location>
        <begin position="917"/>
        <end position="926"/>
    </location>
</feature>
<feature type="domain" description="MI" evidence="9">
    <location>
        <begin position="1434"/>
        <end position="1556"/>
    </location>
</feature>
<feature type="domain" description="W2" evidence="8">
    <location>
        <begin position="1626"/>
        <end position="1793"/>
    </location>
</feature>
<reference evidence="10 11" key="1">
    <citation type="submission" date="2023-11" db="EMBL/GenBank/DDBJ databases">
        <authorList>
            <person name="Okamura Y."/>
        </authorList>
    </citation>
    <scope>NUCLEOTIDE SEQUENCE [LARGE SCALE GENOMIC DNA]</scope>
</reference>
<evidence type="ECO:0000259" key="9">
    <source>
        <dbReference type="PROSITE" id="PS51366"/>
    </source>
</evidence>
<feature type="compositionally biased region" description="Basic and acidic residues" evidence="7">
    <location>
        <begin position="752"/>
        <end position="765"/>
    </location>
</feature>
<feature type="region of interest" description="Disordered" evidence="7">
    <location>
        <begin position="911"/>
        <end position="947"/>
    </location>
</feature>
<keyword evidence="4" id="KW-0810">Translation regulation</keyword>
<dbReference type="InterPro" id="IPR003890">
    <property type="entry name" value="MIF4G-like_typ-3"/>
</dbReference>
<feature type="coiled-coil region" evidence="6">
    <location>
        <begin position="1082"/>
        <end position="1116"/>
    </location>
</feature>
<dbReference type="GO" id="GO:0003729">
    <property type="term" value="F:mRNA binding"/>
    <property type="evidence" value="ECO:0007669"/>
    <property type="project" value="TreeGrafter"/>
</dbReference>
<dbReference type="Proteomes" id="UP001497472">
    <property type="component" value="Unassembled WGS sequence"/>
</dbReference>
<feature type="compositionally biased region" description="Basic and acidic residues" evidence="7">
    <location>
        <begin position="793"/>
        <end position="811"/>
    </location>
</feature>
<gene>
    <name evidence="10" type="ORF">LNINA_LOCUS13838</name>
</gene>
<evidence type="ECO:0000256" key="7">
    <source>
        <dbReference type="SAM" id="MobiDB-lite"/>
    </source>
</evidence>
<feature type="compositionally biased region" description="Polar residues" evidence="7">
    <location>
        <begin position="1394"/>
        <end position="1410"/>
    </location>
</feature>
<dbReference type="SUPFAM" id="SSF48371">
    <property type="entry name" value="ARM repeat"/>
    <property type="match status" value="3"/>
</dbReference>
<evidence type="ECO:0000256" key="6">
    <source>
        <dbReference type="SAM" id="Coils"/>
    </source>
</evidence>
<keyword evidence="2" id="KW-0396">Initiation factor</keyword>
<feature type="region of interest" description="Disordered" evidence="7">
    <location>
        <begin position="364"/>
        <end position="384"/>
    </location>
</feature>
<evidence type="ECO:0000256" key="3">
    <source>
        <dbReference type="ARBA" id="ARBA00022553"/>
    </source>
</evidence>
<feature type="compositionally biased region" description="Polar residues" evidence="7">
    <location>
        <begin position="776"/>
        <end position="789"/>
    </location>
</feature>
<feature type="compositionally biased region" description="Basic and acidic residues" evidence="7">
    <location>
        <begin position="1261"/>
        <end position="1277"/>
    </location>
</feature>
<comment type="caution">
    <text evidence="10">The sequence shown here is derived from an EMBL/GenBank/DDBJ whole genome shotgun (WGS) entry which is preliminary data.</text>
</comment>
<evidence type="ECO:0000259" key="8">
    <source>
        <dbReference type="PROSITE" id="PS51363"/>
    </source>
</evidence>
<feature type="region of interest" description="Disordered" evidence="7">
    <location>
        <begin position="656"/>
        <end position="677"/>
    </location>
</feature>
<dbReference type="InterPro" id="IPR016024">
    <property type="entry name" value="ARM-type_fold"/>
</dbReference>
<dbReference type="CDD" id="cd11559">
    <property type="entry name" value="W2_eIF4G1_like"/>
    <property type="match status" value="1"/>
</dbReference>
<evidence type="ECO:0000256" key="1">
    <source>
        <dbReference type="ARBA" id="ARBA00005775"/>
    </source>
</evidence>
<protein>
    <recommendedName>
        <fullName evidence="12">Eukaryotic translation initiation factor 4G</fullName>
    </recommendedName>
</protein>
<proteinExistence type="inferred from homology"/>
<evidence type="ECO:0008006" key="12">
    <source>
        <dbReference type="Google" id="ProtNLM"/>
    </source>
</evidence>
<evidence type="ECO:0000256" key="2">
    <source>
        <dbReference type="ARBA" id="ARBA00022540"/>
    </source>
</evidence>
<name>A0AAV1K1P1_9NEOP</name>
<dbReference type="GO" id="GO:0016281">
    <property type="term" value="C:eukaryotic translation initiation factor 4F complex"/>
    <property type="evidence" value="ECO:0007669"/>
    <property type="project" value="TreeGrafter"/>
</dbReference>
<feature type="compositionally biased region" description="Polar residues" evidence="7">
    <location>
        <begin position="733"/>
        <end position="750"/>
    </location>
</feature>
<feature type="compositionally biased region" description="Polar residues" evidence="7">
    <location>
        <begin position="706"/>
        <end position="724"/>
    </location>
</feature>
<comment type="similarity">
    <text evidence="1">Belongs to the eukaryotic initiation factor 4G family.</text>
</comment>
<accession>A0AAV1K1P1</accession>
<evidence type="ECO:0000256" key="5">
    <source>
        <dbReference type="ARBA" id="ARBA00022917"/>
    </source>
</evidence>
<feature type="region of interest" description="Disordered" evidence="7">
    <location>
        <begin position="1249"/>
        <end position="1289"/>
    </location>
</feature>
<dbReference type="SMART" id="SM00543">
    <property type="entry name" value="MIF4G"/>
    <property type="match status" value="1"/>
</dbReference>
<feature type="region of interest" description="Disordered" evidence="7">
    <location>
        <begin position="148"/>
        <end position="185"/>
    </location>
</feature>
<dbReference type="GO" id="GO:0006417">
    <property type="term" value="P:regulation of translation"/>
    <property type="evidence" value="ECO:0007669"/>
    <property type="project" value="UniProtKB-KW"/>
</dbReference>
<dbReference type="Pfam" id="PF02847">
    <property type="entry name" value="MA3"/>
    <property type="match status" value="1"/>
</dbReference>
<dbReference type="SMART" id="SM00515">
    <property type="entry name" value="eIF5C"/>
    <property type="match status" value="1"/>
</dbReference>
<dbReference type="InterPro" id="IPR003307">
    <property type="entry name" value="W2_domain"/>
</dbReference>
<evidence type="ECO:0000256" key="4">
    <source>
        <dbReference type="ARBA" id="ARBA00022845"/>
    </source>
</evidence>
<dbReference type="Pfam" id="PF02020">
    <property type="entry name" value="W2"/>
    <property type="match status" value="1"/>
</dbReference>
<keyword evidence="6" id="KW-0175">Coiled coil</keyword>
<keyword evidence="5" id="KW-0648">Protein biosynthesis</keyword>
<dbReference type="PROSITE" id="PS51366">
    <property type="entry name" value="MI"/>
    <property type="match status" value="1"/>
</dbReference>
<keyword evidence="3" id="KW-0597">Phosphoprotein</keyword>
<evidence type="ECO:0000313" key="10">
    <source>
        <dbReference type="EMBL" id="CAK1554990.1"/>
    </source>
</evidence>
<organism evidence="10 11">
    <name type="scientific">Leptosia nina</name>
    <dbReference type="NCBI Taxonomy" id="320188"/>
    <lineage>
        <taxon>Eukaryota</taxon>
        <taxon>Metazoa</taxon>
        <taxon>Ecdysozoa</taxon>
        <taxon>Arthropoda</taxon>
        <taxon>Hexapoda</taxon>
        <taxon>Insecta</taxon>
        <taxon>Pterygota</taxon>
        <taxon>Neoptera</taxon>
        <taxon>Endopterygota</taxon>
        <taxon>Lepidoptera</taxon>
        <taxon>Glossata</taxon>
        <taxon>Ditrysia</taxon>
        <taxon>Papilionoidea</taxon>
        <taxon>Pieridae</taxon>
        <taxon>Pierinae</taxon>
        <taxon>Leptosia</taxon>
    </lineage>
</organism>
<keyword evidence="11" id="KW-1185">Reference proteome</keyword>
<feature type="compositionally biased region" description="Polar residues" evidence="7">
    <location>
        <begin position="250"/>
        <end position="259"/>
    </location>
</feature>
<feature type="region of interest" description="Disordered" evidence="7">
    <location>
        <begin position="1370"/>
        <end position="1433"/>
    </location>
</feature>
<dbReference type="InterPro" id="IPR003891">
    <property type="entry name" value="Initiation_fac_eIF4g_MI"/>
</dbReference>
<feature type="compositionally biased region" description="Basic and acidic residues" evidence="7">
    <location>
        <begin position="586"/>
        <end position="609"/>
    </location>
</feature>